<dbReference type="GO" id="GO:0004803">
    <property type="term" value="F:transposase activity"/>
    <property type="evidence" value="ECO:0007669"/>
    <property type="project" value="InterPro"/>
</dbReference>
<sequence length="133" mass="14970">MHPSELVAQDGRRHRRQFSNEYKAEVVASCQQRGVSVAAVARAHDLHPNLLRKWVQEHERFGSHEPVSVPTVRRDVAAQFIPLQLAQPEAPGAAAEMVQGIAIELEHNGLKASIRWPLSQAQQCAVWLREVMR</sequence>
<dbReference type="InterPro" id="IPR036388">
    <property type="entry name" value="WH-like_DNA-bd_sf"/>
</dbReference>
<dbReference type="Pfam" id="PF01527">
    <property type="entry name" value="HTH_Tnp_1"/>
    <property type="match status" value="1"/>
</dbReference>
<dbReference type="Proteomes" id="UP000234328">
    <property type="component" value="Unassembled WGS sequence"/>
</dbReference>
<dbReference type="OrthoDB" id="9800877at2"/>
<dbReference type="RefSeq" id="WP_102070940.1">
    <property type="nucleotide sequence ID" value="NZ_PDNV01000010.1"/>
</dbReference>
<name>A0A2N4UCQ8_9BURK</name>
<proteinExistence type="predicted"/>
<reference evidence="1 2" key="1">
    <citation type="submission" date="2017-10" db="EMBL/GenBank/DDBJ databases">
        <title>Two draft genome sequences of Pusillimonas sp. strains isolated from a nitrate- and radionuclide-contaminated groundwater in Russia.</title>
        <authorList>
            <person name="Grouzdev D.S."/>
            <person name="Tourova T.P."/>
            <person name="Goeva M.A."/>
            <person name="Babich T.L."/>
            <person name="Sokolova D.S."/>
            <person name="Abdullin R."/>
            <person name="Poltaraus A.B."/>
            <person name="Toshchakov S.V."/>
            <person name="Nazina T.N."/>
        </authorList>
    </citation>
    <scope>NUCLEOTIDE SEQUENCE [LARGE SCALE GENOMIC DNA]</scope>
    <source>
        <strain evidence="1 2">JR1/69-2-13</strain>
    </source>
</reference>
<accession>A0A2N4UCQ8</accession>
<dbReference type="GO" id="GO:0043565">
    <property type="term" value="F:sequence-specific DNA binding"/>
    <property type="evidence" value="ECO:0007669"/>
    <property type="project" value="InterPro"/>
</dbReference>
<keyword evidence="2" id="KW-1185">Reference proteome</keyword>
<dbReference type="InterPro" id="IPR010921">
    <property type="entry name" value="Trp_repressor/repl_initiator"/>
</dbReference>
<dbReference type="Gene3D" id="1.10.10.10">
    <property type="entry name" value="Winged helix-like DNA-binding domain superfamily/Winged helix DNA-binding domain"/>
    <property type="match status" value="1"/>
</dbReference>
<gene>
    <name evidence="1" type="ORF">CR155_15435</name>
</gene>
<protein>
    <recommendedName>
        <fullName evidence="3">Transposase</fullName>
    </recommendedName>
</protein>
<comment type="caution">
    <text evidence="1">The sequence shown here is derived from an EMBL/GenBank/DDBJ whole genome shotgun (WGS) entry which is preliminary data.</text>
</comment>
<dbReference type="AlphaFoldDB" id="A0A2N4UCQ8"/>
<dbReference type="SUPFAM" id="SSF48295">
    <property type="entry name" value="TrpR-like"/>
    <property type="match status" value="1"/>
</dbReference>
<organism evidence="1 2">
    <name type="scientific">Pollutimonas nitritireducens</name>
    <dbReference type="NCBI Taxonomy" id="2045209"/>
    <lineage>
        <taxon>Bacteria</taxon>
        <taxon>Pseudomonadati</taxon>
        <taxon>Pseudomonadota</taxon>
        <taxon>Betaproteobacteria</taxon>
        <taxon>Burkholderiales</taxon>
        <taxon>Alcaligenaceae</taxon>
        <taxon>Pollutimonas</taxon>
    </lineage>
</organism>
<evidence type="ECO:0000313" key="2">
    <source>
        <dbReference type="Proteomes" id="UP000234328"/>
    </source>
</evidence>
<evidence type="ECO:0008006" key="3">
    <source>
        <dbReference type="Google" id="ProtNLM"/>
    </source>
</evidence>
<dbReference type="InterPro" id="IPR002514">
    <property type="entry name" value="Transposase_8"/>
</dbReference>
<dbReference type="GO" id="GO:0006313">
    <property type="term" value="P:DNA transposition"/>
    <property type="evidence" value="ECO:0007669"/>
    <property type="project" value="InterPro"/>
</dbReference>
<evidence type="ECO:0000313" key="1">
    <source>
        <dbReference type="EMBL" id="PLC52806.1"/>
    </source>
</evidence>
<dbReference type="EMBL" id="PDNV01000010">
    <property type="protein sequence ID" value="PLC52806.1"/>
    <property type="molecule type" value="Genomic_DNA"/>
</dbReference>